<dbReference type="KEGG" id="tmc:LMI_1583"/>
<dbReference type="Proteomes" id="UP000032414">
    <property type="component" value="Chromosome I"/>
</dbReference>
<evidence type="ECO:0000313" key="2">
    <source>
        <dbReference type="EMBL" id="SCY16115.1"/>
    </source>
</evidence>
<sequence>MFDDLIEICNKHIVQLRKNIMDYFNELKKRSRIEDDDLVMDCDAIINKANSGLSLIWNCGHSSEHSSAICPELHLAIRKHNLVSSMLVELNDSQTTAEHKREALAGFLTQENKRILKEPYSSSIKSKLFKTEGEIFLKAVQKNCKKIEARLEIEKQSTLFENASI</sequence>
<gene>
    <name evidence="1" type="ORF">LMI_1583</name>
    <name evidence="2" type="ORF">SAMN02982997_01000</name>
</gene>
<evidence type="ECO:0000313" key="4">
    <source>
        <dbReference type="Proteomes" id="UP000182998"/>
    </source>
</evidence>
<proteinExistence type="predicted"/>
<dbReference type="EMBL" id="LN614830">
    <property type="protein sequence ID" value="CEG60883.1"/>
    <property type="molecule type" value="Genomic_DNA"/>
</dbReference>
<evidence type="ECO:0000313" key="1">
    <source>
        <dbReference type="EMBL" id="CEG60883.1"/>
    </source>
</evidence>
<dbReference type="EMBL" id="FMVN01000004">
    <property type="protein sequence ID" value="SCY16115.1"/>
    <property type="molecule type" value="Genomic_DNA"/>
</dbReference>
<dbReference type="STRING" id="451.B6N58_07680"/>
<keyword evidence="4" id="KW-1185">Reference proteome</keyword>
<dbReference type="Proteomes" id="UP000182998">
    <property type="component" value="Unassembled WGS sequence"/>
</dbReference>
<name>A0A098GEH5_LEGMI</name>
<reference evidence="2 4" key="3">
    <citation type="submission" date="2016-10" db="EMBL/GenBank/DDBJ databases">
        <authorList>
            <person name="Varghese N."/>
            <person name="Submissions S."/>
        </authorList>
    </citation>
    <scope>NUCLEOTIDE SEQUENCE [LARGE SCALE GENOMIC DNA]</scope>
    <source>
        <strain evidence="2 4">ATCC 33218</strain>
    </source>
</reference>
<accession>A0A098GEH5</accession>
<protein>
    <submittedName>
        <fullName evidence="1">Uncharacterized protein</fullName>
    </submittedName>
</protein>
<reference evidence="1" key="2">
    <citation type="submission" date="2014-09" db="EMBL/GenBank/DDBJ databases">
        <authorList>
            <person name="GOMEZ-VALERO Laura"/>
        </authorList>
    </citation>
    <scope>NUCLEOTIDE SEQUENCE</scope>
    <source>
        <strain evidence="1">ATCC33218</strain>
    </source>
</reference>
<dbReference type="PATRIC" id="fig|451.8.peg.2051"/>
<dbReference type="HOGENOM" id="CLU_1609962_0_0_6"/>
<dbReference type="RefSeq" id="WP_045099225.1">
    <property type="nucleotide sequence ID" value="NZ_CP020614.1"/>
</dbReference>
<reference evidence="3" key="1">
    <citation type="submission" date="2014-09" db="EMBL/GenBank/DDBJ databases">
        <authorList>
            <person name="Gomez-Valero L."/>
        </authorList>
    </citation>
    <scope>NUCLEOTIDE SEQUENCE [LARGE SCALE GENOMIC DNA]</scope>
    <source>
        <strain evidence="3">ATCC33218</strain>
    </source>
</reference>
<organism evidence="1 3">
    <name type="scientific">Legionella micdadei</name>
    <name type="common">Tatlockia micdadei</name>
    <dbReference type="NCBI Taxonomy" id="451"/>
    <lineage>
        <taxon>Bacteria</taxon>
        <taxon>Pseudomonadati</taxon>
        <taxon>Pseudomonadota</taxon>
        <taxon>Gammaproteobacteria</taxon>
        <taxon>Legionellales</taxon>
        <taxon>Legionellaceae</taxon>
        <taxon>Legionella</taxon>
    </lineage>
</organism>
<dbReference type="AlphaFoldDB" id="A0A098GEH5"/>
<evidence type="ECO:0000313" key="3">
    <source>
        <dbReference type="Proteomes" id="UP000032414"/>
    </source>
</evidence>